<name>A0A182IHV2_ANOAR</name>
<keyword evidence="2" id="KW-1185">Reference proteome</keyword>
<accession>A0A182IHV2</accession>
<sequence length="20" mass="2299">MFDQHIKMHSLSIAPLNCRG</sequence>
<dbReference type="VEuPathDB" id="VectorBase:AARA015024"/>
<protein>
    <submittedName>
        <fullName evidence="1">Uncharacterized protein</fullName>
    </submittedName>
</protein>
<evidence type="ECO:0000313" key="1">
    <source>
        <dbReference type="EnsemblMetazoa" id="AARA015024-PA"/>
    </source>
</evidence>
<evidence type="ECO:0000313" key="2">
    <source>
        <dbReference type="Proteomes" id="UP000075840"/>
    </source>
</evidence>
<dbReference type="Proteomes" id="UP000075840">
    <property type="component" value="Unassembled WGS sequence"/>
</dbReference>
<organism evidence="1 2">
    <name type="scientific">Anopheles arabiensis</name>
    <name type="common">Mosquito</name>
    <dbReference type="NCBI Taxonomy" id="7173"/>
    <lineage>
        <taxon>Eukaryota</taxon>
        <taxon>Metazoa</taxon>
        <taxon>Ecdysozoa</taxon>
        <taxon>Arthropoda</taxon>
        <taxon>Hexapoda</taxon>
        <taxon>Insecta</taxon>
        <taxon>Pterygota</taxon>
        <taxon>Neoptera</taxon>
        <taxon>Endopterygota</taxon>
        <taxon>Diptera</taxon>
        <taxon>Nematocera</taxon>
        <taxon>Culicoidea</taxon>
        <taxon>Culicidae</taxon>
        <taxon>Anophelinae</taxon>
        <taxon>Anopheles</taxon>
    </lineage>
</organism>
<dbReference type="AlphaFoldDB" id="A0A182IHV2"/>
<reference evidence="1" key="1">
    <citation type="submission" date="2022-08" db="UniProtKB">
        <authorList>
            <consortium name="EnsemblMetazoa"/>
        </authorList>
    </citation>
    <scope>IDENTIFICATION</scope>
    <source>
        <strain evidence="1">Dongola</strain>
    </source>
</reference>
<dbReference type="EMBL" id="APCN01005975">
    <property type="status" value="NOT_ANNOTATED_CDS"/>
    <property type="molecule type" value="Genomic_DNA"/>
</dbReference>
<dbReference type="EnsemblMetazoa" id="AARA015024-RA">
    <property type="protein sequence ID" value="AARA015024-PA"/>
    <property type="gene ID" value="AARA015024"/>
</dbReference>
<proteinExistence type="predicted"/>